<comment type="caution">
    <text evidence="2">The sequence shown here is derived from an EMBL/GenBank/DDBJ whole genome shotgun (WGS) entry which is preliminary data.</text>
</comment>
<accession>A0A9N7W3Y9</accession>
<evidence type="ECO:0000256" key="1">
    <source>
        <dbReference type="SAM" id="MobiDB-lite"/>
    </source>
</evidence>
<dbReference type="Proteomes" id="UP001153269">
    <property type="component" value="Unassembled WGS sequence"/>
</dbReference>
<keyword evidence="3" id="KW-1185">Reference proteome</keyword>
<dbReference type="AlphaFoldDB" id="A0A9N7W3Y9"/>
<name>A0A9N7W3Y9_PLEPL</name>
<evidence type="ECO:0000313" key="3">
    <source>
        <dbReference type="Proteomes" id="UP001153269"/>
    </source>
</evidence>
<reference evidence="2" key="1">
    <citation type="submission" date="2020-03" db="EMBL/GenBank/DDBJ databases">
        <authorList>
            <person name="Weist P."/>
        </authorList>
    </citation>
    <scope>NUCLEOTIDE SEQUENCE</scope>
</reference>
<gene>
    <name evidence="2" type="ORF">PLEPLA_LOCUS48408</name>
</gene>
<feature type="compositionally biased region" description="Basic and acidic residues" evidence="1">
    <location>
        <begin position="38"/>
        <end position="53"/>
    </location>
</feature>
<feature type="region of interest" description="Disordered" evidence="1">
    <location>
        <begin position="29"/>
        <end position="54"/>
    </location>
</feature>
<proteinExistence type="predicted"/>
<evidence type="ECO:0000313" key="2">
    <source>
        <dbReference type="EMBL" id="CAB1460557.1"/>
    </source>
</evidence>
<dbReference type="EMBL" id="CADEAL010004484">
    <property type="protein sequence ID" value="CAB1460557.1"/>
    <property type="molecule type" value="Genomic_DNA"/>
</dbReference>
<feature type="region of interest" description="Disordered" evidence="1">
    <location>
        <begin position="94"/>
        <end position="119"/>
    </location>
</feature>
<sequence length="119" mass="12812">MNRRRCFSPPLALPVRVCPAEVEWQRLSSPQCTSSREGGLEREGTALKEDGGAVDRPAPIFRINVERLPGSCSVDGSKLDPRARLCLHCYALTSPRSPTPHGELPGNMSEGTGRAAAAE</sequence>
<organism evidence="2 3">
    <name type="scientific">Pleuronectes platessa</name>
    <name type="common">European plaice</name>
    <dbReference type="NCBI Taxonomy" id="8262"/>
    <lineage>
        <taxon>Eukaryota</taxon>
        <taxon>Metazoa</taxon>
        <taxon>Chordata</taxon>
        <taxon>Craniata</taxon>
        <taxon>Vertebrata</taxon>
        <taxon>Euteleostomi</taxon>
        <taxon>Actinopterygii</taxon>
        <taxon>Neopterygii</taxon>
        <taxon>Teleostei</taxon>
        <taxon>Neoteleostei</taxon>
        <taxon>Acanthomorphata</taxon>
        <taxon>Carangaria</taxon>
        <taxon>Pleuronectiformes</taxon>
        <taxon>Pleuronectoidei</taxon>
        <taxon>Pleuronectidae</taxon>
        <taxon>Pleuronectes</taxon>
    </lineage>
</organism>
<protein>
    <submittedName>
        <fullName evidence="2">Uncharacterized protein</fullName>
    </submittedName>
</protein>